<feature type="compositionally biased region" description="Polar residues" evidence="1">
    <location>
        <begin position="464"/>
        <end position="475"/>
    </location>
</feature>
<feature type="compositionally biased region" description="Low complexity" evidence="1">
    <location>
        <begin position="196"/>
        <end position="211"/>
    </location>
</feature>
<feature type="region of interest" description="Disordered" evidence="1">
    <location>
        <begin position="386"/>
        <end position="491"/>
    </location>
</feature>
<feature type="compositionally biased region" description="Low complexity" evidence="1">
    <location>
        <begin position="636"/>
        <end position="650"/>
    </location>
</feature>
<feature type="compositionally biased region" description="Low complexity" evidence="1">
    <location>
        <begin position="619"/>
        <end position="629"/>
    </location>
</feature>
<feature type="compositionally biased region" description="Acidic residues" evidence="1">
    <location>
        <begin position="419"/>
        <end position="430"/>
    </location>
</feature>
<dbReference type="PANTHER" id="PTHR14248">
    <property type="entry name" value="CYCLIN Y, ISOFORM A"/>
    <property type="match status" value="1"/>
</dbReference>
<feature type="compositionally biased region" description="Low complexity" evidence="1">
    <location>
        <begin position="279"/>
        <end position="291"/>
    </location>
</feature>
<evidence type="ECO:0000313" key="3">
    <source>
        <dbReference type="Proteomes" id="UP000078512"/>
    </source>
</evidence>
<dbReference type="OrthoDB" id="10250320at2759"/>
<feature type="compositionally biased region" description="Low complexity" evidence="1">
    <location>
        <begin position="435"/>
        <end position="453"/>
    </location>
</feature>
<protein>
    <recommendedName>
        <fullName evidence="4">Cyclin N-terminal domain-containing protein</fullName>
    </recommendedName>
</protein>
<feature type="region of interest" description="Disordered" evidence="1">
    <location>
        <begin position="1"/>
        <end position="47"/>
    </location>
</feature>
<feature type="compositionally biased region" description="Low complexity" evidence="1">
    <location>
        <begin position="977"/>
        <end position="988"/>
    </location>
</feature>
<evidence type="ECO:0000313" key="2">
    <source>
        <dbReference type="EMBL" id="OAQ34052.1"/>
    </source>
</evidence>
<feature type="region of interest" description="Disordered" evidence="1">
    <location>
        <begin position="277"/>
        <end position="321"/>
    </location>
</feature>
<dbReference type="Gene3D" id="1.10.472.10">
    <property type="entry name" value="Cyclin-like"/>
    <property type="match status" value="1"/>
</dbReference>
<feature type="region of interest" description="Disordered" evidence="1">
    <location>
        <begin position="619"/>
        <end position="650"/>
    </location>
</feature>
<dbReference type="SUPFAM" id="SSF47954">
    <property type="entry name" value="Cyclin-like"/>
    <property type="match status" value="1"/>
</dbReference>
<feature type="region of interest" description="Disordered" evidence="1">
    <location>
        <begin position="977"/>
        <end position="997"/>
    </location>
</feature>
<evidence type="ECO:0000256" key="1">
    <source>
        <dbReference type="SAM" id="MobiDB-lite"/>
    </source>
</evidence>
<keyword evidence="3" id="KW-1185">Reference proteome</keyword>
<dbReference type="Proteomes" id="UP000078512">
    <property type="component" value="Unassembled WGS sequence"/>
</dbReference>
<dbReference type="InterPro" id="IPR036915">
    <property type="entry name" value="Cyclin-like_sf"/>
</dbReference>
<accession>A0A197K8P1</accession>
<organism evidence="2 3">
    <name type="scientific">Linnemannia elongata AG-77</name>
    <dbReference type="NCBI Taxonomy" id="1314771"/>
    <lineage>
        <taxon>Eukaryota</taxon>
        <taxon>Fungi</taxon>
        <taxon>Fungi incertae sedis</taxon>
        <taxon>Mucoromycota</taxon>
        <taxon>Mortierellomycotina</taxon>
        <taxon>Mortierellomycetes</taxon>
        <taxon>Mortierellales</taxon>
        <taxon>Mortierellaceae</taxon>
        <taxon>Linnemannia</taxon>
    </lineage>
</organism>
<reference evidence="2 3" key="1">
    <citation type="submission" date="2016-05" db="EMBL/GenBank/DDBJ databases">
        <title>Genome sequencing reveals origins of a unique bacterial endosymbiosis in the earliest lineages of terrestrial Fungi.</title>
        <authorList>
            <consortium name="DOE Joint Genome Institute"/>
            <person name="Uehling J."/>
            <person name="Gryganskyi A."/>
            <person name="Hameed K."/>
            <person name="Tschaplinski T."/>
            <person name="Misztal P."/>
            <person name="Wu S."/>
            <person name="Desiro A."/>
            <person name="Vande Pol N."/>
            <person name="Du Z.-Y."/>
            <person name="Zienkiewicz A."/>
            <person name="Zienkiewicz K."/>
            <person name="Morin E."/>
            <person name="Tisserant E."/>
            <person name="Splivallo R."/>
            <person name="Hainaut M."/>
            <person name="Henrissat B."/>
            <person name="Ohm R."/>
            <person name="Kuo A."/>
            <person name="Yan J."/>
            <person name="Lipzen A."/>
            <person name="Nolan M."/>
            <person name="Labutti K."/>
            <person name="Barry K."/>
            <person name="Goldstein A."/>
            <person name="Labbe J."/>
            <person name="Schadt C."/>
            <person name="Tuskan G."/>
            <person name="Grigoriev I."/>
            <person name="Martin F."/>
            <person name="Vilgalys R."/>
            <person name="Bonito G."/>
        </authorList>
    </citation>
    <scope>NUCLEOTIDE SEQUENCE [LARGE SCALE GENOMIC DNA]</scope>
    <source>
        <strain evidence="2 3">AG-77</strain>
    </source>
</reference>
<proteinExistence type="predicted"/>
<feature type="compositionally biased region" description="Low complexity" evidence="1">
    <location>
        <begin position="407"/>
        <end position="418"/>
    </location>
</feature>
<gene>
    <name evidence="2" type="ORF">K457DRAFT_15243</name>
</gene>
<dbReference type="EMBL" id="KV442019">
    <property type="protein sequence ID" value="OAQ34052.1"/>
    <property type="molecule type" value="Genomic_DNA"/>
</dbReference>
<dbReference type="STRING" id="1314771.A0A197K8P1"/>
<feature type="compositionally biased region" description="Polar residues" evidence="1">
    <location>
        <begin position="7"/>
        <end position="47"/>
    </location>
</feature>
<feature type="region of interest" description="Disordered" evidence="1">
    <location>
        <begin position="169"/>
        <end position="224"/>
    </location>
</feature>
<dbReference type="AlphaFoldDB" id="A0A197K8P1"/>
<feature type="region of interest" description="Disordered" evidence="1">
    <location>
        <begin position="1140"/>
        <end position="1159"/>
    </location>
</feature>
<sequence length="1189" mass="130872">MLKTPDASVTSRQLPLSASSQNQAPSSTLSSHAKYAKNSSQTKNSGNTINLLKATSKGKSLMHTVSHSLFFIDFVSSLPNGKVILDSYLKQTKSVLAFLNPTGRKTQSSNSGAVQDEARQAIPPLEEQHLLYTQQTNAATQRGGRGHIYDTLGDADTVDQFKHIFQNRPINNQIHKTINRPAPTRSDTDNDHCHFTNTNTTQQNNKQQQQQPASSQQSVYPTEYSKCDQQLAKEQLRMVRRNLSNCSPNSSYFRRYAALVDDWRNFLPEAIVRDNNSVQHQYQQQSQQQRYQNDKDEFSEGSVGMYSAHDLHDGSEDEDDNEFGLHRHVVSSKPPLVKKDTYTRTMPSTSASLPSFVKELLREEELAMLVSSAQFNSHHNLAAVPDSQSATWTRGDEAEGRLSRNGSMSSTLSSIMSSDDTEANDADADESYGPTRGRVGVTTRRNRVTKTNGPRTRYARHQQRTNNNKASSPADNVTVAKSGGQQRQGRRYHELKKIGPADKSPAGRRRFPKHTVNQRHHHQLYTQQQSAHFGRIHLEDIVRGMESEFTFALDHDEGNEEESEDSLTYLVSGYENSGVEDDDEEEDLISSVRRLHQATTTTATQHESSVINAFTAASSTADSTSPQSTLLNSSDALSEASVEAPSPSSVLLAPESTTTILQPDHPPKYIYHKENQPITTTTSALVEAVASSSSDAAAVVLAKTREMIKDQNEKAIDNNNNSVRPSLKLQTHTMAGIAPGALSAFESRPLGSQYSLTKCNSTSSLYIDSTMLKSDVDETLRAVATVLYDKVLLSHKQNDCRTERIVNSSSYQPSERVLMSQADIFDFMRFIFDCGQNLGAENAIITLIYVERMTELGNLSFHAINWRRLLLGALILSIKVWEDLAVFNSDVCAIFEGLSVKDVNALERFSMAKLQYNVSVKRSVYAAYYFRLRDVSEQQYNLHYGKLTLSLSQRDFQGQAQGSQGMMAMMIARNDSCASTSSRGSSTTNNRAGNNGGLMGMGMSTTNGSSTLSSGNTSLASMTHHPKVPIGPGYRKWTLKPLSVREADRLEARSAVYCSNMMMEEQERKDAGCCLDEYSSASPEELHNLSATLLAAASMHTIASAAGALATMTGSRQDLSASASTSSSVATMASSSVSDLATTKHQQDSNGAIAAVPAEGATEPVRRTLRLKKSRSDFFFQNTTPASIM</sequence>
<dbReference type="CDD" id="cd20540">
    <property type="entry name" value="CYCLIN_CCNY_like"/>
    <property type="match status" value="1"/>
</dbReference>
<name>A0A197K8P1_9FUNG</name>
<feature type="compositionally biased region" description="Polar residues" evidence="1">
    <location>
        <begin position="1140"/>
        <end position="1150"/>
    </location>
</feature>
<evidence type="ECO:0008006" key="4">
    <source>
        <dbReference type="Google" id="ProtNLM"/>
    </source>
</evidence>